<dbReference type="InterPro" id="IPR012340">
    <property type="entry name" value="NA-bd_OB-fold"/>
</dbReference>
<dbReference type="Gene3D" id="2.40.50.140">
    <property type="entry name" value="Nucleic acid-binding proteins"/>
    <property type="match status" value="3"/>
</dbReference>
<organism evidence="3 4">
    <name type="scientific">Polarella glacialis</name>
    <name type="common">Dinoflagellate</name>
    <dbReference type="NCBI Taxonomy" id="89957"/>
    <lineage>
        <taxon>Eukaryota</taxon>
        <taxon>Sar</taxon>
        <taxon>Alveolata</taxon>
        <taxon>Dinophyceae</taxon>
        <taxon>Suessiales</taxon>
        <taxon>Suessiaceae</taxon>
        <taxon>Polarella</taxon>
    </lineage>
</organism>
<name>A0A813FMT5_POLGL</name>
<evidence type="ECO:0000256" key="1">
    <source>
        <dbReference type="SAM" id="MobiDB-lite"/>
    </source>
</evidence>
<dbReference type="InterPro" id="IPR011129">
    <property type="entry name" value="CSD"/>
</dbReference>
<dbReference type="Proteomes" id="UP000654075">
    <property type="component" value="Unassembled WGS sequence"/>
</dbReference>
<sequence length="404" mass="42078">VVSCFVLALQLPADMAYTGLIKSFNAEKGYGFIESTQTQQLYGKDMFVMKTALPGGAAAKGDKVAFNVSEAHNGPVASDVQFLSSSAVVAAPMPSQMGAPRPSQVAPPRPSQMAPPRQPQMAPPRQAPMAPQRAPTPASYGAPAPVPMSAGAGNFVGTVKSFNKEKGWGMIQCGQTEQMYGKDIFFVANVVPGGSVNQGDQVRFSLKMEAKGPAAASMTRLVAASPGYGAPIPAYGAPVAAPVPMSAGNFVGTIKSFNKEKGWGMIQCGQTEQMYGKDIFFVANVVPGGSVNQGDQVRFSIKMEAKGPAAASMARIGAGSGPMAMAPRSYAPQPVASYAPIPSYAPVPSYAPPVFRGGMMPNQMGHGAPQRMPPADQLFFGSVRAWSAEKGYGHISCEAANALF</sequence>
<feature type="compositionally biased region" description="Pro residues" evidence="1">
    <location>
        <begin position="116"/>
        <end position="126"/>
    </location>
</feature>
<evidence type="ECO:0000313" key="4">
    <source>
        <dbReference type="Proteomes" id="UP000654075"/>
    </source>
</evidence>
<protein>
    <recommendedName>
        <fullName evidence="2">CSD domain-containing protein</fullName>
    </recommendedName>
</protein>
<feature type="domain" description="CSD" evidence="2">
    <location>
        <begin position="249"/>
        <end position="315"/>
    </location>
</feature>
<feature type="compositionally biased region" description="Low complexity" evidence="1">
    <location>
        <begin position="127"/>
        <end position="138"/>
    </location>
</feature>
<dbReference type="Pfam" id="PF00313">
    <property type="entry name" value="CSD"/>
    <property type="match status" value="3"/>
</dbReference>
<evidence type="ECO:0000259" key="2">
    <source>
        <dbReference type="PROSITE" id="PS51857"/>
    </source>
</evidence>
<accession>A0A813FMT5</accession>
<dbReference type="InterPro" id="IPR050181">
    <property type="entry name" value="Cold_shock_domain"/>
</dbReference>
<dbReference type="AlphaFoldDB" id="A0A813FMT5"/>
<dbReference type="InterPro" id="IPR002059">
    <property type="entry name" value="CSP_DNA-bd"/>
</dbReference>
<gene>
    <name evidence="3" type="ORF">PGLA1383_LOCUS31172</name>
</gene>
<feature type="domain" description="CSD" evidence="2">
    <location>
        <begin position="154"/>
        <end position="220"/>
    </location>
</feature>
<dbReference type="SUPFAM" id="SSF50249">
    <property type="entry name" value="Nucleic acid-binding proteins"/>
    <property type="match status" value="3"/>
</dbReference>
<feature type="region of interest" description="Disordered" evidence="1">
    <location>
        <begin position="93"/>
        <end position="141"/>
    </location>
</feature>
<evidence type="ECO:0000313" key="3">
    <source>
        <dbReference type="EMBL" id="CAE8613402.1"/>
    </source>
</evidence>
<keyword evidence="4" id="KW-1185">Reference proteome</keyword>
<reference evidence="3" key="1">
    <citation type="submission" date="2021-02" db="EMBL/GenBank/DDBJ databases">
        <authorList>
            <person name="Dougan E. K."/>
            <person name="Rhodes N."/>
            <person name="Thang M."/>
            <person name="Chan C."/>
        </authorList>
    </citation>
    <scope>NUCLEOTIDE SEQUENCE</scope>
</reference>
<dbReference type="PROSITE" id="PS51857">
    <property type="entry name" value="CSD_2"/>
    <property type="match status" value="3"/>
</dbReference>
<feature type="domain" description="CSD" evidence="2">
    <location>
        <begin position="16"/>
        <end position="82"/>
    </location>
</feature>
<feature type="non-terminal residue" evidence="3">
    <location>
        <position position="1"/>
    </location>
</feature>
<comment type="caution">
    <text evidence="3">The sequence shown here is derived from an EMBL/GenBank/DDBJ whole genome shotgun (WGS) entry which is preliminary data.</text>
</comment>
<feature type="non-terminal residue" evidence="3">
    <location>
        <position position="404"/>
    </location>
</feature>
<dbReference type="PANTHER" id="PTHR11544">
    <property type="entry name" value="COLD SHOCK DOMAIN CONTAINING PROTEINS"/>
    <property type="match status" value="1"/>
</dbReference>
<proteinExistence type="predicted"/>
<dbReference type="SMART" id="SM00357">
    <property type="entry name" value="CSP"/>
    <property type="match status" value="3"/>
</dbReference>
<dbReference type="EMBL" id="CAJNNV010025252">
    <property type="protein sequence ID" value="CAE8613402.1"/>
    <property type="molecule type" value="Genomic_DNA"/>
</dbReference>
<dbReference type="GO" id="GO:0003676">
    <property type="term" value="F:nucleic acid binding"/>
    <property type="evidence" value="ECO:0007669"/>
    <property type="project" value="InterPro"/>
</dbReference>